<gene>
    <name evidence="3" type="ORF">FD29_GL000062</name>
</gene>
<evidence type="ECO:0000256" key="1">
    <source>
        <dbReference type="SAM" id="SignalP"/>
    </source>
</evidence>
<dbReference type="PATRIC" id="fig|1423770.3.peg.59"/>
<dbReference type="RefSeq" id="WP_057887812.1">
    <property type="nucleotide sequence ID" value="NZ_AZEZ01000043.1"/>
</dbReference>
<dbReference type="EMBL" id="AZEZ01000043">
    <property type="protein sequence ID" value="KRL44408.1"/>
    <property type="molecule type" value="Genomic_DNA"/>
</dbReference>
<dbReference type="InterPro" id="IPR024968">
    <property type="entry name" value="SlpA_C_lactobacillus"/>
</dbReference>
<feature type="chain" id="PRO_5038490065" description="S-layer protein C-terminal domain-containing protein" evidence="1">
    <location>
        <begin position="22"/>
        <end position="146"/>
    </location>
</feature>
<feature type="signal peptide" evidence="1">
    <location>
        <begin position="1"/>
        <end position="21"/>
    </location>
</feature>
<proteinExistence type="predicted"/>
<organism evidence="3 4">
    <name type="scientific">Companilactobacillus mindensis DSM 14500</name>
    <dbReference type="NCBI Taxonomy" id="1423770"/>
    <lineage>
        <taxon>Bacteria</taxon>
        <taxon>Bacillati</taxon>
        <taxon>Bacillota</taxon>
        <taxon>Bacilli</taxon>
        <taxon>Lactobacillales</taxon>
        <taxon>Lactobacillaceae</taxon>
        <taxon>Companilactobacillus</taxon>
    </lineage>
</organism>
<name>A0A0R1QTL0_9LACO</name>
<reference evidence="3 4" key="1">
    <citation type="journal article" date="2015" name="Genome Announc.">
        <title>Expanding the biotechnology potential of lactobacilli through comparative genomics of 213 strains and associated genera.</title>
        <authorList>
            <person name="Sun Z."/>
            <person name="Harris H.M."/>
            <person name="McCann A."/>
            <person name="Guo C."/>
            <person name="Argimon S."/>
            <person name="Zhang W."/>
            <person name="Yang X."/>
            <person name="Jeffery I.B."/>
            <person name="Cooney J.C."/>
            <person name="Kagawa T.F."/>
            <person name="Liu W."/>
            <person name="Song Y."/>
            <person name="Salvetti E."/>
            <person name="Wrobel A."/>
            <person name="Rasinkangas P."/>
            <person name="Parkhill J."/>
            <person name="Rea M.C."/>
            <person name="O'Sullivan O."/>
            <person name="Ritari J."/>
            <person name="Douillard F.P."/>
            <person name="Paul Ross R."/>
            <person name="Yang R."/>
            <person name="Briner A.E."/>
            <person name="Felis G.E."/>
            <person name="de Vos W.M."/>
            <person name="Barrangou R."/>
            <person name="Klaenhammer T.R."/>
            <person name="Caufield P.W."/>
            <person name="Cui Y."/>
            <person name="Zhang H."/>
            <person name="O'Toole P.W."/>
        </authorList>
    </citation>
    <scope>NUCLEOTIDE SEQUENCE [LARGE SCALE GENOMIC DNA]</scope>
    <source>
        <strain evidence="3 4">DSM 14500</strain>
    </source>
</reference>
<keyword evidence="4" id="KW-1185">Reference proteome</keyword>
<comment type="caution">
    <text evidence="3">The sequence shown here is derived from an EMBL/GenBank/DDBJ whole genome shotgun (WGS) entry which is preliminary data.</text>
</comment>
<dbReference type="AlphaFoldDB" id="A0A0R1QTL0"/>
<dbReference type="Proteomes" id="UP000050872">
    <property type="component" value="Unassembled WGS sequence"/>
</dbReference>
<evidence type="ECO:0000313" key="3">
    <source>
        <dbReference type="EMBL" id="KRL44408.1"/>
    </source>
</evidence>
<evidence type="ECO:0000259" key="2">
    <source>
        <dbReference type="Pfam" id="PF03217"/>
    </source>
</evidence>
<evidence type="ECO:0000313" key="4">
    <source>
        <dbReference type="Proteomes" id="UP000050872"/>
    </source>
</evidence>
<accession>A0A0R1QTL0</accession>
<protein>
    <recommendedName>
        <fullName evidence="2">S-layer protein C-terminal domain-containing protein</fullName>
    </recommendedName>
</protein>
<dbReference type="Pfam" id="PF03217">
    <property type="entry name" value="SlpA"/>
    <property type="match status" value="1"/>
</dbReference>
<dbReference type="STRING" id="1423770.FD29_GL000062"/>
<keyword evidence="1" id="KW-0732">Signal</keyword>
<feature type="domain" description="S-layer protein C-terminal" evidence="2">
    <location>
        <begin position="93"/>
        <end position="135"/>
    </location>
</feature>
<dbReference type="OrthoDB" id="2323912at2"/>
<sequence length="146" mass="15754">MKLLQKSLLFASLLAVGTSVASIPTITNGNGTVQAATTTKTTKHMTADGFYYRVSNDRFIKASDVMILNENNQSDSSTFEDVTPDTFKLEVVSPKADLYNLEGKKVGKPVAQGTVCTVGSSAAFAQSTYYKVAKDKLAQVRDSSWL</sequence>